<evidence type="ECO:0000256" key="1">
    <source>
        <dbReference type="ARBA" id="ARBA00004173"/>
    </source>
</evidence>
<dbReference type="EMBL" id="JABSNW010000005">
    <property type="protein sequence ID" value="KAL2887284.1"/>
    <property type="molecule type" value="Genomic_DNA"/>
</dbReference>
<evidence type="ECO:0000313" key="8">
    <source>
        <dbReference type="Proteomes" id="UP001610728"/>
    </source>
</evidence>
<evidence type="ECO:0000256" key="3">
    <source>
        <dbReference type="ARBA" id="ARBA00022884"/>
    </source>
</evidence>
<keyword evidence="7" id="KW-0808">Transferase</keyword>
<evidence type="ECO:0000256" key="2">
    <source>
        <dbReference type="ARBA" id="ARBA00022750"/>
    </source>
</evidence>
<keyword evidence="3" id="KW-0694">RNA-binding</keyword>
<feature type="compositionally biased region" description="Polar residues" evidence="5">
    <location>
        <begin position="1032"/>
        <end position="1047"/>
    </location>
</feature>
<dbReference type="InterPro" id="IPR043502">
    <property type="entry name" value="DNA/RNA_pol_sf"/>
</dbReference>
<feature type="compositionally biased region" description="Pro residues" evidence="5">
    <location>
        <begin position="980"/>
        <end position="990"/>
    </location>
</feature>
<dbReference type="InterPro" id="IPR012337">
    <property type="entry name" value="RNaseH-like_sf"/>
</dbReference>
<accession>A0ABR4MGB7</accession>
<feature type="compositionally biased region" description="Pro residues" evidence="5">
    <location>
        <begin position="1002"/>
        <end position="1011"/>
    </location>
</feature>
<dbReference type="GO" id="GO:0003964">
    <property type="term" value="F:RNA-directed DNA polymerase activity"/>
    <property type="evidence" value="ECO:0007669"/>
    <property type="project" value="UniProtKB-KW"/>
</dbReference>
<comment type="caution">
    <text evidence="7">The sequence shown here is derived from an EMBL/GenBank/DDBJ whole genome shotgun (WGS) entry which is preliminary data.</text>
</comment>
<keyword evidence="2" id="KW-0645">Protease</keyword>
<dbReference type="GeneID" id="98119017"/>
<dbReference type="PANTHER" id="PTHR11439">
    <property type="entry name" value="GAG-POL-RELATED RETROTRANSPOSON"/>
    <property type="match status" value="1"/>
</dbReference>
<keyword evidence="8" id="KW-1185">Reference proteome</keyword>
<proteinExistence type="predicted"/>
<keyword evidence="7" id="KW-0548">Nucleotidyltransferase</keyword>
<dbReference type="CDD" id="cd09272">
    <property type="entry name" value="RNase_HI_RT_Ty1"/>
    <property type="match status" value="1"/>
</dbReference>
<dbReference type="SUPFAM" id="SSF53098">
    <property type="entry name" value="Ribonuclease H-like"/>
    <property type="match status" value="1"/>
</dbReference>
<dbReference type="Pfam" id="PF22936">
    <property type="entry name" value="Pol_BBD"/>
    <property type="match status" value="1"/>
</dbReference>
<dbReference type="PANTHER" id="PTHR11439:SF483">
    <property type="entry name" value="PEPTIDE SYNTHASE GLIP-LIKE, PUTATIVE (AFU_ORTHOLOGUE AFUA_3G12920)-RELATED"/>
    <property type="match status" value="1"/>
</dbReference>
<keyword evidence="2" id="KW-0378">Hydrolase</keyword>
<feature type="domain" description="Integrase catalytic" evidence="6">
    <location>
        <begin position="646"/>
        <end position="837"/>
    </location>
</feature>
<protein>
    <submittedName>
        <fullName evidence="7">Reverse transcriptase RNA-dependent DNA polymerase</fullName>
    </submittedName>
</protein>
<dbReference type="RefSeq" id="XP_070858464.1">
    <property type="nucleotide sequence ID" value="XM_071003074.1"/>
</dbReference>
<dbReference type="InterPro" id="IPR036397">
    <property type="entry name" value="RNaseH_sf"/>
</dbReference>
<dbReference type="InterPro" id="IPR057670">
    <property type="entry name" value="SH3_retrovirus"/>
</dbReference>
<dbReference type="InterPro" id="IPR054722">
    <property type="entry name" value="PolX-like_BBD"/>
</dbReference>
<sequence>MIKTGRMSPEQMRKKKLAEPACRHDNALDWKKKLDEPACRHDNALDWKKKLAEPACRHDNALDWKKQSPSPLETMETTCRAYETQMLQVEVTLTSQSDWDVWYNRLKLKSISLSVWDLLKPQQPTTVDAAATAAPATQTLLTEPELPDLEDPLYERKYRVFALESKKYETQQKALQTISDFIGQTVSGNLSLLLLTEKHTAKDQIAALYKRFNQSTAQIKRQAREAWRTALQPPRKQGLELWLNNLLAAHANLTKLGLSEAENTSAVEALLASIGPIAPTGWVERVVSRMIKNKEVIFEDLLVQFRQECQLVNALRGNQPQTGAFVATNDQSKQKPVEKACLCGEMHRFSACLYLHPSLRPTDWKANQQIHDSINKKLADSWRLRKSVENSAKYVKKSESAQNTPEKPSNASTGIEIKKAFVTSSTAGAFSVQHHDHFDRLRDSWIYDTGSDVHVTNTRMGFTDTRKVQNEWLAAGSQEVKIEAYREVVIPISGPKKTEFIKLTNVAYVPDFLTNLVSNKLLKSRGVYLNTRDNVLFSDDKPVFARLRELDGHLFVNFGHDTPMELFQSSAFAVTIAAPRKPITATENRRHQALGHPGPDVMEHLVKAVDGVKGVEHGPTTIECQTCALSKAHAIVSRRLNQNEIQAINPFDRVCFDFIQMDRAYNGMEWGLHLVDQISHAHWFWPLRRRKEVVPHLRAFILLVRNQYGHNVKCFRSDNDWALLGAPYRELTQEFGIITESSAASTQAQNGYCSLVLNMEGGEALRLTRNNGRAEHAGKMIVQKARTLRGPLPHDLWPEVMEAAVYLLNRTPTRALAVEDEGKLRYRTPFEVLYGHKPSLAHIRPYGCKAYPLIRNIPYRMKLQYRAHIGYLVGYHSTNIFQIWVPSQQAVIRTRDVTFDETNFYDPRSVDLAILQPIQHFVSTIEPDSTAEPDEGIWETVLQETVQRPVETLVPDAISPSETEKITMKKPVKPWSGQPTPSPGASPPQPNTQNETATAAPPVKPRTPSPTPDIDFPETENSQFDLLPPSSPIQLTGASQTLPSQSRRVNVAPRANTISADVDTANILPNRRTRRRNAALAVAQLAEGQFHASFAGGYKFDEDGYLKKFKARICVRGDLQPTPDETFAATAAMRVFCYFMSIIAAYNLETAQADMVNAFINPNIDKQTFVQAPDGFSQGTDIWELLKALYGLKQSPYLWYQHLTNTLLDIGLVPVNGCNCLFKDPNGTLLVMYYVDDLIYAATATDELRAFERKISKIYETNFLGPASWFLGVRILRDRSQRKLWLVQDAYIKQLITKFNIVTTHKYQTPMRPDNMAPREGTQAQPDFVNLYQQKVGSLNWPAVVTRPDIAFAASQLARFMSNPSNEHMAAADRALAYLASTPTLAIEYSSDAMESAFKVYESNFKVYSDSPFADNIDTRRSSYGSLFMLHNGAIDWKAARQSTVTTSSTEAELLALSQTARDLVAFMRLMKSAGYPATTPEIHCDNQQTIRLLKAPDAQLTTKLRHVDIHRHWLRQEVQQGRLVPQWIKTSEMAADGLTKPLATDAYKRFVQQLRLVDIGTKLAP</sequence>
<dbReference type="Pfam" id="PF25597">
    <property type="entry name" value="SH3_retrovirus"/>
    <property type="match status" value="1"/>
</dbReference>
<organism evidence="7 8">
    <name type="scientific">Ceratocystis lukuohia</name>
    <dbReference type="NCBI Taxonomy" id="2019550"/>
    <lineage>
        <taxon>Eukaryota</taxon>
        <taxon>Fungi</taxon>
        <taxon>Dikarya</taxon>
        <taxon>Ascomycota</taxon>
        <taxon>Pezizomycotina</taxon>
        <taxon>Sordariomycetes</taxon>
        <taxon>Hypocreomycetidae</taxon>
        <taxon>Microascales</taxon>
        <taxon>Ceratocystidaceae</taxon>
        <taxon>Ceratocystis</taxon>
    </lineage>
</organism>
<dbReference type="InterPro" id="IPR001584">
    <property type="entry name" value="Integrase_cat-core"/>
</dbReference>
<evidence type="ECO:0000256" key="4">
    <source>
        <dbReference type="ARBA" id="ARBA00023128"/>
    </source>
</evidence>
<evidence type="ECO:0000313" key="7">
    <source>
        <dbReference type="EMBL" id="KAL2887284.1"/>
    </source>
</evidence>
<name>A0ABR4MGB7_9PEZI</name>
<gene>
    <name evidence="7" type="ORF">HOO65_050405</name>
</gene>
<dbReference type="InterPro" id="IPR013103">
    <property type="entry name" value="RVT_2"/>
</dbReference>
<dbReference type="Gene3D" id="3.30.420.10">
    <property type="entry name" value="Ribonuclease H-like superfamily/Ribonuclease H"/>
    <property type="match status" value="1"/>
</dbReference>
<evidence type="ECO:0000256" key="5">
    <source>
        <dbReference type="SAM" id="MobiDB-lite"/>
    </source>
</evidence>
<reference evidence="7 8" key="1">
    <citation type="submission" date="2020-05" db="EMBL/GenBank/DDBJ databases">
        <title>Ceratocystis lukuohia genome.</title>
        <authorList>
            <person name="Harrington T.C."/>
            <person name="Kim K."/>
            <person name="Mayers C.G."/>
        </authorList>
    </citation>
    <scope>NUCLEOTIDE SEQUENCE [LARGE SCALE GENOMIC DNA]</scope>
    <source>
        <strain evidence="7 8">C4212</strain>
    </source>
</reference>
<dbReference type="Proteomes" id="UP001610728">
    <property type="component" value="Unassembled WGS sequence"/>
</dbReference>
<keyword evidence="2" id="KW-0064">Aspartyl protease</keyword>
<feature type="region of interest" description="Disordered" evidence="5">
    <location>
        <begin position="393"/>
        <end position="412"/>
    </location>
</feature>
<feature type="region of interest" description="Disordered" evidence="5">
    <location>
        <begin position="952"/>
        <end position="1047"/>
    </location>
</feature>
<dbReference type="Pfam" id="PF07727">
    <property type="entry name" value="RVT_2"/>
    <property type="match status" value="1"/>
</dbReference>
<feature type="compositionally biased region" description="Polar residues" evidence="5">
    <location>
        <begin position="400"/>
        <end position="412"/>
    </location>
</feature>
<comment type="subcellular location">
    <subcellularLocation>
        <location evidence="1">Mitochondrion</location>
    </subcellularLocation>
</comment>
<dbReference type="SUPFAM" id="SSF56672">
    <property type="entry name" value="DNA/RNA polymerases"/>
    <property type="match status" value="1"/>
</dbReference>
<dbReference type="PROSITE" id="PS50994">
    <property type="entry name" value="INTEGRASE"/>
    <property type="match status" value="1"/>
</dbReference>
<evidence type="ECO:0000259" key="6">
    <source>
        <dbReference type="PROSITE" id="PS50994"/>
    </source>
</evidence>
<keyword evidence="4" id="KW-0496">Mitochondrion</keyword>
<keyword evidence="7" id="KW-0695">RNA-directed DNA polymerase</keyword>